<dbReference type="GO" id="GO:0016829">
    <property type="term" value="F:lyase activity"/>
    <property type="evidence" value="ECO:0007669"/>
    <property type="project" value="UniProtKB-KW"/>
</dbReference>
<dbReference type="InterPro" id="IPR051215">
    <property type="entry name" value="GRE"/>
</dbReference>
<keyword evidence="1 3" id="KW-0556">Organic radical</keyword>
<dbReference type="PROSITE" id="PS51149">
    <property type="entry name" value="GLY_RADICAL_2"/>
    <property type="match status" value="1"/>
</dbReference>
<evidence type="ECO:0000256" key="1">
    <source>
        <dbReference type="ARBA" id="ARBA00022818"/>
    </source>
</evidence>
<dbReference type="Proteomes" id="UP000664495">
    <property type="component" value="Unassembled WGS sequence"/>
</dbReference>
<accession>A0ABS3HJV1</accession>
<dbReference type="EMBL" id="JAFLVR010000038">
    <property type="protein sequence ID" value="MBO0453725.1"/>
    <property type="molecule type" value="Genomic_DNA"/>
</dbReference>
<evidence type="ECO:0000313" key="6">
    <source>
        <dbReference type="EMBL" id="MBO0453725.1"/>
    </source>
</evidence>
<dbReference type="RefSeq" id="WP_207109485.1">
    <property type="nucleotide sequence ID" value="NZ_JAFLVR010000038.1"/>
</dbReference>
<feature type="domain" description="PFL" evidence="5">
    <location>
        <begin position="1"/>
        <end position="637"/>
    </location>
</feature>
<name>A0ABS3HJV1_9ENTE</name>
<keyword evidence="2 6" id="KW-0456">Lyase</keyword>
<dbReference type="PANTHER" id="PTHR43641">
    <property type="entry name" value="FORMATE ACETYLTRANSFERASE 3-RELATED"/>
    <property type="match status" value="1"/>
</dbReference>
<dbReference type="Gene3D" id="3.20.70.20">
    <property type="match status" value="1"/>
</dbReference>
<reference evidence="6 7" key="1">
    <citation type="submission" date="2021-03" db="EMBL/GenBank/DDBJ databases">
        <title>Enterococcal diversity collection.</title>
        <authorList>
            <person name="Gilmore M.S."/>
            <person name="Schwartzman J."/>
            <person name="Van Tyne D."/>
            <person name="Martin M."/>
            <person name="Earl A.M."/>
            <person name="Manson A.L."/>
            <person name="Straub T."/>
            <person name="Salamzade R."/>
            <person name="Saavedra J."/>
            <person name="Lebreton F."/>
            <person name="Prichula J."/>
            <person name="Schaufler K."/>
            <person name="Gaca A."/>
            <person name="Sgardioli B."/>
            <person name="Wagenaar J."/>
            <person name="Strong T."/>
        </authorList>
    </citation>
    <scope>NUCLEOTIDE SEQUENCE [LARGE SCALE GENOMIC DNA]</scope>
    <source>
        <strain evidence="6 7">MJM16</strain>
    </source>
</reference>
<protein>
    <submittedName>
        <fullName evidence="6">Pyruvate formate lyase family protein</fullName>
    </submittedName>
</protein>
<gene>
    <name evidence="6" type="ORF">JZO85_15800</name>
</gene>
<dbReference type="PANTHER" id="PTHR43641:SF2">
    <property type="entry name" value="DEHYDRATASE YBIW-RELATED"/>
    <property type="match status" value="1"/>
</dbReference>
<proteinExistence type="predicted"/>
<dbReference type="Pfam" id="PF01228">
    <property type="entry name" value="Gly_radical"/>
    <property type="match status" value="1"/>
</dbReference>
<organism evidence="6 7">
    <name type="scientific">Candidatus Enterococcus murrayae</name>
    <dbReference type="NCBI Taxonomy" id="2815321"/>
    <lineage>
        <taxon>Bacteria</taxon>
        <taxon>Bacillati</taxon>
        <taxon>Bacillota</taxon>
        <taxon>Bacilli</taxon>
        <taxon>Lactobacillales</taxon>
        <taxon>Enterococcaceae</taxon>
        <taxon>Enterococcus</taxon>
    </lineage>
</organism>
<evidence type="ECO:0000256" key="2">
    <source>
        <dbReference type="ARBA" id="ARBA00023239"/>
    </source>
</evidence>
<evidence type="ECO:0000256" key="3">
    <source>
        <dbReference type="PROSITE-ProRule" id="PRU00493"/>
    </source>
</evidence>
<feature type="domain" description="Glycine radical" evidence="4">
    <location>
        <begin position="644"/>
        <end position="761"/>
    </location>
</feature>
<sequence>MKKASIAGVQNVEVSIKLPSEKTPVEQLEIMEAYTKAHKDSEGLSKEVREINCLKVIYPTLFRSIEATDLVAGRLDFLPIGFGCVTSLGGVGHYCVFDKLAKFKNELASEEEKARVDAMYDYWENHDVKALYCADALQENIISRFIDGTAPLMATARLSGMMLDYPKLLDNGIEGLKELVLEKQKELGSTEFLQASIDALNIYQTVCDHLRELVNEAKTEATTEKRIKQLEMMENDLKVITYQKPQTFHQALQMLWLYALLAGCINYGRLDDYLGPYLKHDLENGVITEEDAYEYLKSLWTLIENRRTTVNGRIIVGGYGRKNPEAADIFAKIAIKVTKDCKYVEPQFTLRFNKDTPEEIMDLAYDCIGAGATYPTLYNDEVNVPAVMHGMRVDRKTAEQYVPFGCGEFVIQGQSVGTPNTLLNLLKLLTITLNEGVDPMDGIKKSGPVHIKKIENFESFDDLYANYKDLLDYYFDLSADAQYYSYELMNREVSFMFASILMDDCLSRGKAILDGGIRYLGGTNETYGNINSSDALYAIKKLVYDEKKYSLKELVEAAKHNFSGYETIREELWEQGKYGNDIAEVDELANDFYEFVAKGIRERGITKGMQYYLIVISNNQTNTEWGRETSASLDGRYAGQFMNPANNPQGGAAQSGPTAVLNSLATFDAKYHGGSVQNIKFTPSMFNKNRTKINYLFNTYFKKGGCHLMVTIVDHGILEDAQKHPEKYPNLIVRVSGFSAIFVNLDKDVQDELLSRTLYDE</sequence>
<evidence type="ECO:0000259" key="4">
    <source>
        <dbReference type="PROSITE" id="PS51149"/>
    </source>
</evidence>
<dbReference type="PROSITE" id="PS51554">
    <property type="entry name" value="PFL"/>
    <property type="match status" value="1"/>
</dbReference>
<keyword evidence="7" id="KW-1185">Reference proteome</keyword>
<evidence type="ECO:0000313" key="7">
    <source>
        <dbReference type="Proteomes" id="UP000664495"/>
    </source>
</evidence>
<comment type="caution">
    <text evidence="6">The sequence shown here is derived from an EMBL/GenBank/DDBJ whole genome shotgun (WGS) entry which is preliminary data.</text>
</comment>
<keyword evidence="6" id="KW-0670">Pyruvate</keyword>
<evidence type="ECO:0000259" key="5">
    <source>
        <dbReference type="PROSITE" id="PS51554"/>
    </source>
</evidence>
<dbReference type="SUPFAM" id="SSF51998">
    <property type="entry name" value="PFL-like glycyl radical enzymes"/>
    <property type="match status" value="1"/>
</dbReference>
<feature type="modified residue" description="Glycine radical" evidence="3">
    <location>
        <position position="737"/>
    </location>
</feature>
<dbReference type="Pfam" id="PF02901">
    <property type="entry name" value="PFL-like"/>
    <property type="match status" value="1"/>
</dbReference>
<dbReference type="InterPro" id="IPR001150">
    <property type="entry name" value="Gly_radical"/>
</dbReference>
<dbReference type="InterPro" id="IPR004184">
    <property type="entry name" value="PFL_dom"/>
</dbReference>